<dbReference type="InterPro" id="IPR037941">
    <property type="entry name" value="SeP"/>
</dbReference>
<feature type="signal peptide" evidence="7">
    <location>
        <begin position="1"/>
        <end position="28"/>
    </location>
</feature>
<evidence type="ECO:0000256" key="3">
    <source>
        <dbReference type="ARBA" id="ARBA00022729"/>
    </source>
</evidence>
<dbReference type="AlphaFoldDB" id="A0A3Q2CJ26"/>
<dbReference type="Pfam" id="PF04592">
    <property type="entry name" value="SelP_N"/>
    <property type="match status" value="1"/>
</dbReference>
<dbReference type="PANTHER" id="PTHR10105:SF4">
    <property type="entry name" value="SELENOPROTEIN P2"/>
    <property type="match status" value="1"/>
</dbReference>
<dbReference type="GO" id="GO:0005576">
    <property type="term" value="C:extracellular region"/>
    <property type="evidence" value="ECO:0007669"/>
    <property type="project" value="UniProtKB-SubCell"/>
</dbReference>
<evidence type="ECO:0000313" key="9">
    <source>
        <dbReference type="Ensembl" id="ENSCVAP00000005194.1"/>
    </source>
</evidence>
<evidence type="ECO:0000256" key="5">
    <source>
        <dbReference type="ARBA" id="ARBA00023180"/>
    </source>
</evidence>
<sequence length="234" mass="26198">MRSLLVLWLSAAVPALLWVSQTTPLVGADKNSSRICQPAPDWAINGRSPLKELQGHVVVVALIGRLRTKLARRNITEVSFMIINEQENSSRANYWALKNRAPAKVPVYQQDANGTDVWEILDGDKDDFLIYDRCGHLTFHIVLPYSSLNHPYVETAIRATYLTNICSCSVSDQMREQVAVNKNHSDFLRSSLIVTSAQSTARPPDEGNTPPTKSPNKSTHHHSSVNFYHHNVKT</sequence>
<proteinExistence type="predicted"/>
<reference evidence="9" key="1">
    <citation type="submission" date="2025-08" db="UniProtKB">
        <authorList>
            <consortium name="Ensembl"/>
        </authorList>
    </citation>
    <scope>IDENTIFICATION</scope>
</reference>
<feature type="region of interest" description="Disordered" evidence="6">
    <location>
        <begin position="196"/>
        <end position="234"/>
    </location>
</feature>
<feature type="domain" description="Selenoprotein P N-terminal" evidence="8">
    <location>
        <begin position="32"/>
        <end position="229"/>
    </location>
</feature>
<name>A0A3Q2CJ26_CYPVA</name>
<dbReference type="GO" id="GO:0001887">
    <property type="term" value="P:selenium compound metabolic process"/>
    <property type="evidence" value="ECO:0007669"/>
    <property type="project" value="TreeGrafter"/>
</dbReference>
<dbReference type="Ensembl" id="ENSCVAT00000007090.1">
    <property type="protein sequence ID" value="ENSCVAP00000005194.1"/>
    <property type="gene ID" value="ENSCVAG00000000187.1"/>
</dbReference>
<dbReference type="STRING" id="28743.ENSCVAP00000005194"/>
<dbReference type="PANTHER" id="PTHR10105">
    <property type="entry name" value="SELENOPROTEIN P"/>
    <property type="match status" value="1"/>
</dbReference>
<dbReference type="Proteomes" id="UP000265020">
    <property type="component" value="Unassembled WGS sequence"/>
</dbReference>
<evidence type="ECO:0000256" key="1">
    <source>
        <dbReference type="ARBA" id="ARBA00004613"/>
    </source>
</evidence>
<feature type="chain" id="PRO_5018633028" evidence="7">
    <location>
        <begin position="29"/>
        <end position="234"/>
    </location>
</feature>
<dbReference type="GO" id="GO:0008430">
    <property type="term" value="F:selenium binding"/>
    <property type="evidence" value="ECO:0007669"/>
    <property type="project" value="InterPro"/>
</dbReference>
<comment type="subcellular location">
    <subcellularLocation>
        <location evidence="1">Secreted</location>
    </subcellularLocation>
</comment>
<evidence type="ECO:0000256" key="7">
    <source>
        <dbReference type="SAM" id="SignalP"/>
    </source>
</evidence>
<evidence type="ECO:0000256" key="2">
    <source>
        <dbReference type="ARBA" id="ARBA00022525"/>
    </source>
</evidence>
<evidence type="ECO:0000313" key="10">
    <source>
        <dbReference type="Proteomes" id="UP000265020"/>
    </source>
</evidence>
<organism evidence="9 10">
    <name type="scientific">Cyprinodon variegatus</name>
    <name type="common">Sheepshead minnow</name>
    <dbReference type="NCBI Taxonomy" id="28743"/>
    <lineage>
        <taxon>Eukaryota</taxon>
        <taxon>Metazoa</taxon>
        <taxon>Chordata</taxon>
        <taxon>Craniata</taxon>
        <taxon>Vertebrata</taxon>
        <taxon>Euteleostomi</taxon>
        <taxon>Actinopterygii</taxon>
        <taxon>Neopterygii</taxon>
        <taxon>Teleostei</taxon>
        <taxon>Neoteleostei</taxon>
        <taxon>Acanthomorphata</taxon>
        <taxon>Ovalentaria</taxon>
        <taxon>Atherinomorphae</taxon>
        <taxon>Cyprinodontiformes</taxon>
        <taxon>Cyprinodontidae</taxon>
        <taxon>Cyprinodon</taxon>
    </lineage>
</organism>
<evidence type="ECO:0000259" key="8">
    <source>
        <dbReference type="Pfam" id="PF04592"/>
    </source>
</evidence>
<keyword evidence="5" id="KW-0325">Glycoprotein</keyword>
<keyword evidence="10" id="KW-1185">Reference proteome</keyword>
<dbReference type="InterPro" id="IPR007671">
    <property type="entry name" value="Selenoprotein-P_N"/>
</dbReference>
<keyword evidence="3 7" id="KW-0732">Signal</keyword>
<evidence type="ECO:0000256" key="4">
    <source>
        <dbReference type="ARBA" id="ARBA00022933"/>
    </source>
</evidence>
<dbReference type="OMA" id="KPAPRWE"/>
<protein>
    <submittedName>
        <fullName evidence="9">Selenoprotein P2</fullName>
    </submittedName>
</protein>
<accession>A0A3Q2CJ26</accession>
<dbReference type="GeneTree" id="ENSGT00510000049326"/>
<keyword evidence="2" id="KW-0964">Secreted</keyword>
<keyword evidence="4" id="KW-0712">Selenocysteine</keyword>
<reference evidence="9" key="2">
    <citation type="submission" date="2025-09" db="UniProtKB">
        <authorList>
            <consortium name="Ensembl"/>
        </authorList>
    </citation>
    <scope>IDENTIFICATION</scope>
</reference>
<evidence type="ECO:0000256" key="6">
    <source>
        <dbReference type="SAM" id="MobiDB-lite"/>
    </source>
</evidence>